<sequence length="411" mass="46301">MAPHAEDPVRVTYEPQSRITLKSISGSARTKQDGNLEDKQSPLAEHYEPGRTPAEHHDDYQFDELRPSFPDVHWDALREVPYEDKGIRGDPRFSNLLDAADDVFDYGPKIGTELTGVNLAQLNEAQKCDLARLIATRGVVFFRNQDKFDVDSQRELGKFWGTLHKHATTGVPKQGGLDDVHVIYTTEQSADQRALFTPTFLWHSDVTYEVQPPSYTSLKVLTGPPRGGGGDTLWCSHYAIYDVLSAPMQKYLEGLTALHSADMQAQGSREAGRPVRREPVTTEHPLIRVNPVTGWKSLFFAPGFVTKIVGIPKAESDAIIRYLNELLTTTQEAHVRFQWGKNDVAIWDNRVTTHTATFGFAPHRRHTVRVAATAEKPYFDPAGKSQEEEYNRRWDLPQTNKDGSGRSNYND</sequence>
<organism evidence="9 10">
    <name type="scientific">Exophiala viscosa</name>
    <dbReference type="NCBI Taxonomy" id="2486360"/>
    <lineage>
        <taxon>Eukaryota</taxon>
        <taxon>Fungi</taxon>
        <taxon>Dikarya</taxon>
        <taxon>Ascomycota</taxon>
        <taxon>Pezizomycotina</taxon>
        <taxon>Eurotiomycetes</taxon>
        <taxon>Chaetothyriomycetidae</taxon>
        <taxon>Chaetothyriales</taxon>
        <taxon>Herpotrichiellaceae</taxon>
        <taxon>Exophiala</taxon>
    </lineage>
</organism>
<evidence type="ECO:0000313" key="10">
    <source>
        <dbReference type="Proteomes" id="UP001203852"/>
    </source>
</evidence>
<name>A0AAN6E0X4_9EURO</name>
<dbReference type="SUPFAM" id="SSF51197">
    <property type="entry name" value="Clavaminate synthase-like"/>
    <property type="match status" value="1"/>
</dbReference>
<evidence type="ECO:0000313" key="9">
    <source>
        <dbReference type="EMBL" id="KAI1615763.1"/>
    </source>
</evidence>
<dbReference type="FunFam" id="3.60.130.10:FF:000003">
    <property type="entry name" value="Alpha-ketoglutarate-dependent taurine dioxygenase"/>
    <property type="match status" value="1"/>
</dbReference>
<dbReference type="PANTHER" id="PTHR30468">
    <property type="entry name" value="ALPHA-KETOGLUTARATE-DEPENDENT SULFONATE DIOXYGENASE"/>
    <property type="match status" value="1"/>
</dbReference>
<evidence type="ECO:0000259" key="8">
    <source>
        <dbReference type="Pfam" id="PF02668"/>
    </source>
</evidence>
<gene>
    <name evidence="9" type="ORF">EDD36DRAFT_196436</name>
</gene>
<accession>A0AAN6E0X4</accession>
<dbReference type="InterPro" id="IPR051323">
    <property type="entry name" value="AtsK-like"/>
</dbReference>
<protein>
    <submittedName>
        <fullName evidence="9">Taurine dioxygenase</fullName>
    </submittedName>
</protein>
<keyword evidence="3" id="KW-0479">Metal-binding</keyword>
<keyword evidence="6" id="KW-0408">Iron</keyword>
<evidence type="ECO:0000256" key="3">
    <source>
        <dbReference type="ARBA" id="ARBA00022723"/>
    </source>
</evidence>
<comment type="similarity">
    <text evidence="2">Belongs to the TfdA dioxygenase family.</text>
</comment>
<comment type="cofactor">
    <cofactor evidence="1">
        <name>Fe(2+)</name>
        <dbReference type="ChEBI" id="CHEBI:29033"/>
    </cofactor>
</comment>
<feature type="compositionally biased region" description="Basic and acidic residues" evidence="7">
    <location>
        <begin position="385"/>
        <end position="395"/>
    </location>
</feature>
<evidence type="ECO:0000256" key="2">
    <source>
        <dbReference type="ARBA" id="ARBA00005896"/>
    </source>
</evidence>
<dbReference type="GO" id="GO:0016706">
    <property type="term" value="F:2-oxoglutarate-dependent dioxygenase activity"/>
    <property type="evidence" value="ECO:0007669"/>
    <property type="project" value="TreeGrafter"/>
</dbReference>
<dbReference type="PANTHER" id="PTHR30468:SF31">
    <property type="entry name" value="ALPHA-KETOGLUTARATE-DEPENDENT SULFONATE DIOXYGENASE-RELATED"/>
    <property type="match status" value="1"/>
</dbReference>
<keyword evidence="10" id="KW-1185">Reference proteome</keyword>
<dbReference type="Pfam" id="PF02668">
    <property type="entry name" value="TauD"/>
    <property type="match status" value="1"/>
</dbReference>
<feature type="compositionally biased region" description="Basic and acidic residues" evidence="7">
    <location>
        <begin position="30"/>
        <end position="58"/>
    </location>
</feature>
<dbReference type="InterPro" id="IPR042098">
    <property type="entry name" value="TauD-like_sf"/>
</dbReference>
<evidence type="ECO:0000256" key="5">
    <source>
        <dbReference type="ARBA" id="ARBA00023002"/>
    </source>
</evidence>
<keyword evidence="4 9" id="KW-0223">Dioxygenase</keyword>
<comment type="caution">
    <text evidence="9">The sequence shown here is derived from an EMBL/GenBank/DDBJ whole genome shotgun (WGS) entry which is preliminary data.</text>
</comment>
<dbReference type="InterPro" id="IPR003819">
    <property type="entry name" value="TauD/TfdA-like"/>
</dbReference>
<dbReference type="Gene3D" id="3.60.130.10">
    <property type="entry name" value="Clavaminate synthase-like"/>
    <property type="match status" value="1"/>
</dbReference>
<evidence type="ECO:0000256" key="6">
    <source>
        <dbReference type="ARBA" id="ARBA00023004"/>
    </source>
</evidence>
<dbReference type="EMBL" id="MU404352">
    <property type="protein sequence ID" value="KAI1615763.1"/>
    <property type="molecule type" value="Genomic_DNA"/>
</dbReference>
<dbReference type="AlphaFoldDB" id="A0AAN6E0X4"/>
<reference evidence="9" key="1">
    <citation type="journal article" date="2022" name="bioRxiv">
        <title>Deciphering the potential niche of two novel black yeast fungi from a biological soil crust based on their genomes, phenotypes, and melanin regulation.</title>
        <authorList>
            <consortium name="DOE Joint Genome Institute"/>
            <person name="Carr E.C."/>
            <person name="Barton Q."/>
            <person name="Grambo S."/>
            <person name="Sullivan M."/>
            <person name="Renfro C.M."/>
            <person name="Kuo A."/>
            <person name="Pangilinan J."/>
            <person name="Lipzen A."/>
            <person name="Keymanesh K."/>
            <person name="Savage E."/>
            <person name="Barry K."/>
            <person name="Grigoriev I.V."/>
            <person name="Riekhof W.R."/>
            <person name="Harris S.S."/>
        </authorList>
    </citation>
    <scope>NUCLEOTIDE SEQUENCE</scope>
    <source>
        <strain evidence="9">JF 03-4F</strain>
    </source>
</reference>
<feature type="compositionally biased region" description="Polar residues" evidence="7">
    <location>
        <begin position="14"/>
        <end position="29"/>
    </location>
</feature>
<evidence type="ECO:0000256" key="7">
    <source>
        <dbReference type="SAM" id="MobiDB-lite"/>
    </source>
</evidence>
<dbReference type="GO" id="GO:0005737">
    <property type="term" value="C:cytoplasm"/>
    <property type="evidence" value="ECO:0007669"/>
    <property type="project" value="TreeGrafter"/>
</dbReference>
<evidence type="ECO:0000256" key="4">
    <source>
        <dbReference type="ARBA" id="ARBA00022964"/>
    </source>
</evidence>
<feature type="region of interest" description="Disordered" evidence="7">
    <location>
        <begin position="1"/>
        <end position="58"/>
    </location>
</feature>
<dbReference type="GO" id="GO:0046872">
    <property type="term" value="F:metal ion binding"/>
    <property type="evidence" value="ECO:0007669"/>
    <property type="project" value="UniProtKB-KW"/>
</dbReference>
<dbReference type="Proteomes" id="UP001203852">
    <property type="component" value="Unassembled WGS sequence"/>
</dbReference>
<feature type="region of interest" description="Disordered" evidence="7">
    <location>
        <begin position="376"/>
        <end position="411"/>
    </location>
</feature>
<feature type="domain" description="TauD/TfdA-like" evidence="8">
    <location>
        <begin position="103"/>
        <end position="370"/>
    </location>
</feature>
<keyword evidence="5" id="KW-0560">Oxidoreductase</keyword>
<feature type="compositionally biased region" description="Polar residues" evidence="7">
    <location>
        <begin position="397"/>
        <end position="411"/>
    </location>
</feature>
<proteinExistence type="inferred from homology"/>
<evidence type="ECO:0000256" key="1">
    <source>
        <dbReference type="ARBA" id="ARBA00001954"/>
    </source>
</evidence>